<accession>A0A129I571</accession>
<dbReference type="InterPro" id="IPR025296">
    <property type="entry name" value="DUF4158"/>
</dbReference>
<gene>
    <name evidence="2" type="ORF">NCTC12000_01211</name>
</gene>
<dbReference type="Proteomes" id="UP000254631">
    <property type="component" value="Unassembled WGS sequence"/>
</dbReference>
<feature type="domain" description="DUF4158" evidence="1">
    <location>
        <begin position="10"/>
        <end position="173"/>
    </location>
</feature>
<organism evidence="2 3">
    <name type="scientific">Legionella pneumophila</name>
    <dbReference type="NCBI Taxonomy" id="446"/>
    <lineage>
        <taxon>Bacteria</taxon>
        <taxon>Pseudomonadati</taxon>
        <taxon>Pseudomonadota</taxon>
        <taxon>Gammaproteobacteria</taxon>
        <taxon>Legionellales</taxon>
        <taxon>Legionellaceae</taxon>
        <taxon>Legionella</taxon>
    </lineage>
</organism>
<evidence type="ECO:0000259" key="1">
    <source>
        <dbReference type="Pfam" id="PF13700"/>
    </source>
</evidence>
<sequence length="506" mass="59962">MRASNERLTILSEAEQAALYEIPDFDDVQRSNYLNLTPEEQILMRSRDNLSTKVHCAIQIGYFKAKHRFFPFKWDEVQEDIDFIMQEYFPEQQFLPTPISKHQYYAQCTAITTHFGYQSWSKEFEPLLTAQAQQILRRDVSPQFIVIELLAFMQKKKILRPGYTTLQTIVSKVLNAERNRLEVILRESLTIDDKSALQKLLLEKEAQTLSGLADLKQDTKDFKARMISAEREKSISIKPLYQLAKSLLPTLNLSQQNIRYYASLVDYYDVYELRKKLKSEQTYLYLLCYLSLRYLQLNDNLIDAFFLSLKQFEAELKEKTKDAYTDYAVSKQIDSFVMRRFARLFINQELHDQLSFGDVRKKAFETIIPEEELRHKIPEENEEELKPIDFQWKLVDTLFHRCQLQLRPLMMAIDFSSTADESPWLKAITWLKELFGANKTINQYPVTANPEKTRQKRLEKYLFDANAKGEKKFHADRYEFWIYRQLKKRLKAGEFYLADSVQNRSL</sequence>
<reference evidence="2 3" key="1">
    <citation type="submission" date="2018-06" db="EMBL/GenBank/DDBJ databases">
        <authorList>
            <consortium name="Pathogen Informatics"/>
            <person name="Doyle S."/>
        </authorList>
    </citation>
    <scope>NUCLEOTIDE SEQUENCE [LARGE SCALE GENOMIC DNA]</scope>
    <source>
        <strain evidence="2 3">NCTC12000</strain>
    </source>
</reference>
<name>A0A129I571_LEGPN</name>
<proteinExistence type="predicted"/>
<evidence type="ECO:0000313" key="2">
    <source>
        <dbReference type="EMBL" id="STX79222.1"/>
    </source>
</evidence>
<dbReference type="AlphaFoldDB" id="A0A129I571"/>
<dbReference type="EMBL" id="UGOL01000001">
    <property type="protein sequence ID" value="STX79222.1"/>
    <property type="molecule type" value="Genomic_DNA"/>
</dbReference>
<dbReference type="Pfam" id="PF13700">
    <property type="entry name" value="DUF4158"/>
    <property type="match status" value="1"/>
</dbReference>
<protein>
    <submittedName>
        <fullName evidence="2">Transposase Tn3 family protein</fullName>
    </submittedName>
</protein>
<evidence type="ECO:0000313" key="3">
    <source>
        <dbReference type="Proteomes" id="UP000254631"/>
    </source>
</evidence>